<evidence type="ECO:0000313" key="2">
    <source>
        <dbReference type="EMBL" id="MFD2116256.1"/>
    </source>
</evidence>
<feature type="transmembrane region" description="Helical" evidence="1">
    <location>
        <begin position="14"/>
        <end position="31"/>
    </location>
</feature>
<organism evidence="2 3">
    <name type="scientific">Paenibacillus yanchengensis</name>
    <dbReference type="NCBI Taxonomy" id="2035833"/>
    <lineage>
        <taxon>Bacteria</taxon>
        <taxon>Bacillati</taxon>
        <taxon>Bacillota</taxon>
        <taxon>Bacilli</taxon>
        <taxon>Bacillales</taxon>
        <taxon>Paenibacillaceae</taxon>
        <taxon>Paenibacillus</taxon>
    </lineage>
</organism>
<feature type="transmembrane region" description="Helical" evidence="1">
    <location>
        <begin position="273"/>
        <end position="298"/>
    </location>
</feature>
<feature type="transmembrane region" description="Helical" evidence="1">
    <location>
        <begin position="360"/>
        <end position="388"/>
    </location>
</feature>
<feature type="transmembrane region" description="Helical" evidence="1">
    <location>
        <begin position="178"/>
        <end position="196"/>
    </location>
</feature>
<keyword evidence="1" id="KW-0812">Transmembrane</keyword>
<keyword evidence="1" id="KW-1133">Transmembrane helix</keyword>
<dbReference type="RefSeq" id="WP_377772250.1">
    <property type="nucleotide sequence ID" value="NZ_JBHUHO010000030.1"/>
</dbReference>
<keyword evidence="3" id="KW-1185">Reference proteome</keyword>
<name>A0ABW4YKQ5_9BACL</name>
<feature type="transmembrane region" description="Helical" evidence="1">
    <location>
        <begin position="310"/>
        <end position="340"/>
    </location>
</feature>
<feature type="transmembrane region" description="Helical" evidence="1">
    <location>
        <begin position="217"/>
        <end position="239"/>
    </location>
</feature>
<evidence type="ECO:0008006" key="4">
    <source>
        <dbReference type="Google" id="ProtNLM"/>
    </source>
</evidence>
<evidence type="ECO:0000313" key="3">
    <source>
        <dbReference type="Proteomes" id="UP001597362"/>
    </source>
</evidence>
<dbReference type="Proteomes" id="UP001597362">
    <property type="component" value="Unassembled WGS sequence"/>
</dbReference>
<evidence type="ECO:0000256" key="1">
    <source>
        <dbReference type="SAM" id="Phobius"/>
    </source>
</evidence>
<proteinExistence type="predicted"/>
<sequence length="397" mass="45485">MIRHELYKIFSQKIVYIAFSLLIGLQVFQFFNQLPDIKQIQVTRQAFQQYGGLVTDEKLNWAIENKELYGNNSELAQQIEDETDPIAKQQLREQFVNIRAPFEVAIDILKLDENIQHRKESVIRIEQKLAANEPPPAYDQQAIFLTKERNALLHMASYPSHAFYKDGWRNILNYFEEAGHLLIGAMIIISVAGLYSREYNVKMDALLLSSRYGRSRAPIAKIIAVIMFSCIVVITFFGIEFLCNAFIYGLDGIDKPLVNVTSFFSSTLFPYSIGYYIVVRTILVCIGTSSLALFVLFISAHSRTPLVPAFAGGFVFLLPFAVIFMESFVPYSLVTIVFIAFRFFEFLQFESFADYSYVNIFGYAVEYTSLTVTQAIVYILLTSILIIVTMRKRQVKE</sequence>
<gene>
    <name evidence="2" type="ORF">ACFSJH_11040</name>
</gene>
<dbReference type="EMBL" id="JBHUHO010000030">
    <property type="protein sequence ID" value="MFD2116256.1"/>
    <property type="molecule type" value="Genomic_DNA"/>
</dbReference>
<comment type="caution">
    <text evidence="2">The sequence shown here is derived from an EMBL/GenBank/DDBJ whole genome shotgun (WGS) entry which is preliminary data.</text>
</comment>
<accession>A0ABW4YKQ5</accession>
<keyword evidence="1" id="KW-0472">Membrane</keyword>
<reference evidence="3" key="1">
    <citation type="journal article" date="2019" name="Int. J. Syst. Evol. Microbiol.">
        <title>The Global Catalogue of Microorganisms (GCM) 10K type strain sequencing project: providing services to taxonomists for standard genome sequencing and annotation.</title>
        <authorList>
            <consortium name="The Broad Institute Genomics Platform"/>
            <consortium name="The Broad Institute Genome Sequencing Center for Infectious Disease"/>
            <person name="Wu L."/>
            <person name="Ma J."/>
        </authorList>
    </citation>
    <scope>NUCLEOTIDE SEQUENCE [LARGE SCALE GENOMIC DNA]</scope>
    <source>
        <strain evidence="3">GH52</strain>
    </source>
</reference>
<protein>
    <recommendedName>
        <fullName evidence="4">ABC transporter permease subunit</fullName>
    </recommendedName>
</protein>